<dbReference type="InterPro" id="IPR029044">
    <property type="entry name" value="Nucleotide-diphossugar_trans"/>
</dbReference>
<dbReference type="Pfam" id="PF00535">
    <property type="entry name" value="Glycos_transf_2"/>
    <property type="match status" value="1"/>
</dbReference>
<dbReference type="SUPFAM" id="SSF53448">
    <property type="entry name" value="Nucleotide-diphospho-sugar transferases"/>
    <property type="match status" value="1"/>
</dbReference>
<evidence type="ECO:0000256" key="3">
    <source>
        <dbReference type="ARBA" id="ARBA00022679"/>
    </source>
</evidence>
<keyword evidence="6" id="KW-1185">Reference proteome</keyword>
<feature type="domain" description="Glycosyltransferase 2-like" evidence="4">
    <location>
        <begin position="9"/>
        <end position="170"/>
    </location>
</feature>
<proteinExistence type="inferred from homology"/>
<comment type="similarity">
    <text evidence="1">Belongs to the glycosyltransferase 2 family.</text>
</comment>
<evidence type="ECO:0000313" key="5">
    <source>
        <dbReference type="EMBL" id="NIK74659.1"/>
    </source>
</evidence>
<gene>
    <name evidence="5" type="ORF">FHS56_002188</name>
</gene>
<dbReference type="EMBL" id="JAASRN010000004">
    <property type="protein sequence ID" value="NIK74659.1"/>
    <property type="molecule type" value="Genomic_DNA"/>
</dbReference>
<dbReference type="AlphaFoldDB" id="A0A846MT89"/>
<dbReference type="RefSeq" id="WP_166920638.1">
    <property type="nucleotide sequence ID" value="NZ_JAASRN010000004.1"/>
</dbReference>
<comment type="caution">
    <text evidence="5">The sequence shown here is derived from an EMBL/GenBank/DDBJ whole genome shotgun (WGS) entry which is preliminary data.</text>
</comment>
<dbReference type="InterPro" id="IPR001173">
    <property type="entry name" value="Glyco_trans_2-like"/>
</dbReference>
<evidence type="ECO:0000256" key="1">
    <source>
        <dbReference type="ARBA" id="ARBA00006739"/>
    </source>
</evidence>
<organism evidence="5 6">
    <name type="scientific">Thermonema lapsum</name>
    <dbReference type="NCBI Taxonomy" id="28195"/>
    <lineage>
        <taxon>Bacteria</taxon>
        <taxon>Pseudomonadati</taxon>
        <taxon>Bacteroidota</taxon>
        <taxon>Cytophagia</taxon>
        <taxon>Cytophagales</taxon>
        <taxon>Thermonemataceae</taxon>
        <taxon>Thermonema</taxon>
    </lineage>
</organism>
<dbReference type="PANTHER" id="PTHR43179:SF12">
    <property type="entry name" value="GALACTOFURANOSYLTRANSFERASE GLFT2"/>
    <property type="match status" value="1"/>
</dbReference>
<evidence type="ECO:0000256" key="2">
    <source>
        <dbReference type="ARBA" id="ARBA00022676"/>
    </source>
</evidence>
<name>A0A846MT89_9BACT</name>
<evidence type="ECO:0000313" key="6">
    <source>
        <dbReference type="Proteomes" id="UP000537126"/>
    </source>
</evidence>
<accession>A0A846MT89</accession>
<dbReference type="GO" id="GO:0016757">
    <property type="term" value="F:glycosyltransferase activity"/>
    <property type="evidence" value="ECO:0007669"/>
    <property type="project" value="UniProtKB-KW"/>
</dbReference>
<dbReference type="CDD" id="cd04185">
    <property type="entry name" value="GT_2_like_b"/>
    <property type="match status" value="1"/>
</dbReference>
<sequence length="307" mass="35673">MKNNQKVTAVVVTYNRLNLLQQCIESLRNQTYPVERILVVDNGSNDGTSEWLDNQQDLCVVHQENLGGAGGFYRGFSEALKQNTDWVWAMDDDCIPQSNALEALIHYASEANNIYCSVAISTQNPTQLCWITKTIGGRRLQKTDELGEEPIEVAGAPFLAMLLSTELIKKVGLPISELFIWGDDTEYCWRARKKAQSRIFYIPQSKVYHPPTEYMPIRLLPFMPHVNLVKAAPWKLYYEFRNVTFINKRYLSSLKYYCFYLPKTIFKLFLYGKYLFRESRWKHVKNMLQAIYQGHKGQLGKVNYEHL</sequence>
<dbReference type="Gene3D" id="3.90.550.10">
    <property type="entry name" value="Spore Coat Polysaccharide Biosynthesis Protein SpsA, Chain A"/>
    <property type="match status" value="1"/>
</dbReference>
<dbReference type="Proteomes" id="UP000537126">
    <property type="component" value="Unassembled WGS sequence"/>
</dbReference>
<protein>
    <submittedName>
        <fullName evidence="5">Glycosyltransferase involved in cell wall biosynthesis</fullName>
    </submittedName>
</protein>
<keyword evidence="3 5" id="KW-0808">Transferase</keyword>
<keyword evidence="2" id="KW-0328">Glycosyltransferase</keyword>
<evidence type="ECO:0000259" key="4">
    <source>
        <dbReference type="Pfam" id="PF00535"/>
    </source>
</evidence>
<dbReference type="PANTHER" id="PTHR43179">
    <property type="entry name" value="RHAMNOSYLTRANSFERASE WBBL"/>
    <property type="match status" value="1"/>
</dbReference>
<reference evidence="5 6" key="1">
    <citation type="submission" date="2020-03" db="EMBL/GenBank/DDBJ databases">
        <title>Genomic Encyclopedia of Type Strains, Phase IV (KMG-IV): sequencing the most valuable type-strain genomes for metagenomic binning, comparative biology and taxonomic classification.</title>
        <authorList>
            <person name="Goeker M."/>
        </authorList>
    </citation>
    <scope>NUCLEOTIDE SEQUENCE [LARGE SCALE GENOMIC DNA]</scope>
    <source>
        <strain evidence="5 6">DSM 5718</strain>
    </source>
</reference>